<name>X1FG39_9ZZZZ</name>
<dbReference type="SUPFAM" id="SSF51445">
    <property type="entry name" value="(Trans)glycosidases"/>
    <property type="match status" value="1"/>
</dbReference>
<dbReference type="AlphaFoldDB" id="X1FG39"/>
<accession>X1FG39</accession>
<dbReference type="InterPro" id="IPR017853">
    <property type="entry name" value="GH"/>
</dbReference>
<sequence>MRHFFSFVIVFVIFVSAADSQIRNNQIDEKNEYIKWKNGPPVDPGYFPVAVWLQEPSDAVEYKKAGINLYVGLWKGPTEEQLSELRAAGMQTICSQNNIGLKYINDRIIIGWMHGDEPDNAQRPIIDGKWSPPVLPEKIINDYKKIKAEDPSRPVFLNLGQGVAWNNYIGR</sequence>
<protein>
    <recommendedName>
        <fullName evidence="2">Glycoside hydrolase family 42 N-terminal domain-containing protein</fullName>
    </recommendedName>
</protein>
<reference evidence="1" key="1">
    <citation type="journal article" date="2014" name="Front. Microbiol.">
        <title>High frequency of phylogenetically diverse reductive dehalogenase-homologous genes in deep subseafloor sedimentary metagenomes.</title>
        <authorList>
            <person name="Kawai M."/>
            <person name="Futagami T."/>
            <person name="Toyoda A."/>
            <person name="Takaki Y."/>
            <person name="Nishi S."/>
            <person name="Hori S."/>
            <person name="Arai W."/>
            <person name="Tsubouchi T."/>
            <person name="Morono Y."/>
            <person name="Uchiyama I."/>
            <person name="Ito T."/>
            <person name="Fujiyama A."/>
            <person name="Inagaki F."/>
            <person name="Takami H."/>
        </authorList>
    </citation>
    <scope>NUCLEOTIDE SEQUENCE</scope>
    <source>
        <strain evidence="1">Expedition CK06-06</strain>
    </source>
</reference>
<gene>
    <name evidence="1" type="ORF">S03H2_23375</name>
</gene>
<proteinExistence type="predicted"/>
<comment type="caution">
    <text evidence="1">The sequence shown here is derived from an EMBL/GenBank/DDBJ whole genome shotgun (WGS) entry which is preliminary data.</text>
</comment>
<evidence type="ECO:0008006" key="2">
    <source>
        <dbReference type="Google" id="ProtNLM"/>
    </source>
</evidence>
<evidence type="ECO:0000313" key="1">
    <source>
        <dbReference type="EMBL" id="GAH44586.1"/>
    </source>
</evidence>
<organism evidence="1">
    <name type="scientific">marine sediment metagenome</name>
    <dbReference type="NCBI Taxonomy" id="412755"/>
    <lineage>
        <taxon>unclassified sequences</taxon>
        <taxon>metagenomes</taxon>
        <taxon>ecological metagenomes</taxon>
    </lineage>
</organism>
<feature type="non-terminal residue" evidence="1">
    <location>
        <position position="171"/>
    </location>
</feature>
<dbReference type="EMBL" id="BARU01012760">
    <property type="protein sequence ID" value="GAH44586.1"/>
    <property type="molecule type" value="Genomic_DNA"/>
</dbReference>